<feature type="domain" description="DUF4246" evidence="3">
    <location>
        <begin position="22"/>
        <end position="70"/>
    </location>
</feature>
<dbReference type="OrthoDB" id="415532at2759"/>
<dbReference type="PANTHER" id="PTHR33119:SF1">
    <property type="entry name" value="FE2OG DIOXYGENASE DOMAIN-CONTAINING PROTEIN"/>
    <property type="match status" value="1"/>
</dbReference>
<dbReference type="EMBL" id="KV722495">
    <property type="protein sequence ID" value="OCH87177.1"/>
    <property type="molecule type" value="Genomic_DNA"/>
</dbReference>
<dbReference type="Pfam" id="PF14033">
    <property type="entry name" value="DUF4246"/>
    <property type="match status" value="1"/>
</dbReference>
<dbReference type="InterPro" id="IPR049192">
    <property type="entry name" value="DUF4246_C"/>
</dbReference>
<keyword evidence="1" id="KW-0812">Transmembrane</keyword>
<dbReference type="AlphaFoldDB" id="A0A8E2DHK3"/>
<keyword evidence="1" id="KW-0472">Membrane</keyword>
<feature type="domain" description="DUF4246" evidence="2">
    <location>
        <begin position="151"/>
        <end position="453"/>
    </location>
</feature>
<organism evidence="4 5">
    <name type="scientific">Obba rivulosa</name>
    <dbReference type="NCBI Taxonomy" id="1052685"/>
    <lineage>
        <taxon>Eukaryota</taxon>
        <taxon>Fungi</taxon>
        <taxon>Dikarya</taxon>
        <taxon>Basidiomycota</taxon>
        <taxon>Agaricomycotina</taxon>
        <taxon>Agaricomycetes</taxon>
        <taxon>Polyporales</taxon>
        <taxon>Gelatoporiaceae</taxon>
        <taxon>Obba</taxon>
    </lineage>
</organism>
<name>A0A8E2DHK3_9APHY</name>
<evidence type="ECO:0000313" key="5">
    <source>
        <dbReference type="Proteomes" id="UP000250043"/>
    </source>
</evidence>
<accession>A0A8E2DHK3</accession>
<dbReference type="InterPro" id="IPR025340">
    <property type="entry name" value="DUF4246"/>
</dbReference>
<sequence>MARTSSIPAANSLYPTMRRIEYPSPFGFIKNDFVPLVEQRMRKFVSIITEKPRWHEKAFDDGIVGRWRKEFKEQDDQLVKGLSDTVNVSECIQQWPRDRVTDVQLDWVFDCLRWAARERDPATGIEVTGINKIYRSNELIAAQLKSQFIDAVLDLVHPSLYCFRIGKSLIKDPNTGKLSVLSNNESFDGRTDLPDTYFCISQQHQWLPTNFCVSQDGNVRPLAYINNMHSTKYAALYKSISSERVLSDLLSPNPPLAIAPDPYRWYEDIEHPEPDWGAYYADDKEDEYHEDYEDWGRNKSGQGYPNHPPSLRGRDTQVIVKLANIVLTPDKPAYAGGLWYVEGMFNERIIATGIYYYASENISESRLGFRAMVVYDIDGDGGPLSQPLGSVVTREDLCLVFPNIYQHRVAPFELADLTKPGVRKTLYFLLVDPTHHILSTTEVPPQQRPWCDETANFPGMQNLPVELFNMVRDEVIDGTITLDEAKEERKKLMKERADFVISLCWLEPVFVVYVSFLLN</sequence>
<dbReference type="Proteomes" id="UP000250043">
    <property type="component" value="Unassembled WGS sequence"/>
</dbReference>
<gene>
    <name evidence="4" type="ORF">OBBRIDRAFT_806237</name>
</gene>
<evidence type="ECO:0000313" key="4">
    <source>
        <dbReference type="EMBL" id="OCH87177.1"/>
    </source>
</evidence>
<keyword evidence="1" id="KW-1133">Transmembrane helix</keyword>
<evidence type="ECO:0000259" key="2">
    <source>
        <dbReference type="Pfam" id="PF14033"/>
    </source>
</evidence>
<dbReference type="PANTHER" id="PTHR33119">
    <property type="entry name" value="IFI3P"/>
    <property type="match status" value="1"/>
</dbReference>
<reference evidence="4 5" key="1">
    <citation type="submission" date="2016-07" db="EMBL/GenBank/DDBJ databases">
        <title>Draft genome of the white-rot fungus Obba rivulosa 3A-2.</title>
        <authorList>
            <consortium name="DOE Joint Genome Institute"/>
            <person name="Miettinen O."/>
            <person name="Riley R."/>
            <person name="Acob R."/>
            <person name="Barry K."/>
            <person name="Cullen D."/>
            <person name="De Vries R."/>
            <person name="Hainaut M."/>
            <person name="Hatakka A."/>
            <person name="Henrissat B."/>
            <person name="Hilden K."/>
            <person name="Kuo R."/>
            <person name="Labutti K."/>
            <person name="Lipzen A."/>
            <person name="Makela M.R."/>
            <person name="Sandor L."/>
            <person name="Spatafora J.W."/>
            <person name="Grigoriev I.V."/>
            <person name="Hibbett D.S."/>
        </authorList>
    </citation>
    <scope>NUCLEOTIDE SEQUENCE [LARGE SCALE GENOMIC DNA]</scope>
    <source>
        <strain evidence="4 5">3A-2</strain>
    </source>
</reference>
<dbReference type="InterPro" id="IPR049207">
    <property type="entry name" value="DUF4246_N"/>
</dbReference>
<evidence type="ECO:0000259" key="3">
    <source>
        <dbReference type="Pfam" id="PF21666"/>
    </source>
</evidence>
<evidence type="ECO:0000256" key="1">
    <source>
        <dbReference type="SAM" id="Phobius"/>
    </source>
</evidence>
<dbReference type="Pfam" id="PF21666">
    <property type="entry name" value="DUF4246_N"/>
    <property type="match status" value="1"/>
</dbReference>
<proteinExistence type="predicted"/>
<protein>
    <submittedName>
        <fullName evidence="4">Uncharacterized protein</fullName>
    </submittedName>
</protein>
<feature type="transmembrane region" description="Helical" evidence="1">
    <location>
        <begin position="499"/>
        <end position="518"/>
    </location>
</feature>
<keyword evidence="5" id="KW-1185">Reference proteome</keyword>